<proteinExistence type="predicted"/>
<feature type="region of interest" description="Disordered" evidence="2">
    <location>
        <begin position="65"/>
        <end position="101"/>
    </location>
</feature>
<evidence type="ECO:0000256" key="1">
    <source>
        <dbReference type="ARBA" id="ARBA00023157"/>
    </source>
</evidence>
<dbReference type="PROSITE" id="PS51034">
    <property type="entry name" value="ZP_2"/>
    <property type="match status" value="1"/>
</dbReference>
<dbReference type="PANTHER" id="PTHR46560">
    <property type="entry name" value="CYPHER, ISOFORM B"/>
    <property type="match status" value="1"/>
</dbReference>
<dbReference type="InterPro" id="IPR001507">
    <property type="entry name" value="ZP_dom"/>
</dbReference>
<dbReference type="Gene3D" id="2.60.40.4100">
    <property type="entry name" value="Zona pellucida, ZP-C domain"/>
    <property type="match status" value="1"/>
</dbReference>
<dbReference type="InterPro" id="IPR042235">
    <property type="entry name" value="ZP-C_dom"/>
</dbReference>
<dbReference type="PANTHER" id="PTHR46560:SF12">
    <property type="entry name" value="ZP DOMAIN-CONTAINING PROTEIN"/>
    <property type="match status" value="1"/>
</dbReference>
<sequence>MQSLQILNSVVSFTIIDLIENRIYIQLGKNAQTSTDQEFLFTCQLVPPPPPNELLLQVQDEKNLRQQKQPEVMNRDSFWSSSSSSEKMKTRSGPDNNWGNWPIDLTRTTIAPESSATAGQMPSINRSLAAYQTTTATTATTRATDNESIENHSILMKVLEETKFWRSVVFVPLVLKKTPSPISTNISTVAQMNTEMKEVSSVQINSTNKWKKSLESVRIFATQLPSSNSTTDTTVHMEIQHGDEVPFGEIINRPVQIGENISLVIRRRSQSSRADIYKLFVHSCYASDEQGLAKIMLIDRFGCSVSKIAGQMERMKNAGQTYYHFPINAFKFPGPDDVYFSCAVDVTQNDTFPVLVEF</sequence>
<evidence type="ECO:0000313" key="4">
    <source>
        <dbReference type="Proteomes" id="UP000887581"/>
    </source>
</evidence>
<keyword evidence="1" id="KW-1015">Disulfide bond</keyword>
<dbReference type="AlphaFoldDB" id="A0A915Q4K0"/>
<evidence type="ECO:0000259" key="3">
    <source>
        <dbReference type="PROSITE" id="PS51034"/>
    </source>
</evidence>
<keyword evidence="4" id="KW-1185">Reference proteome</keyword>
<dbReference type="WBParaSite" id="sdigi.contig731.g9616.t1">
    <property type="protein sequence ID" value="sdigi.contig731.g9616.t1"/>
    <property type="gene ID" value="sdigi.contig731.g9616"/>
</dbReference>
<evidence type="ECO:0000256" key="2">
    <source>
        <dbReference type="SAM" id="MobiDB-lite"/>
    </source>
</evidence>
<dbReference type="Pfam" id="PF00100">
    <property type="entry name" value="Zona_pellucida"/>
    <property type="match status" value="1"/>
</dbReference>
<reference evidence="5" key="1">
    <citation type="submission" date="2022-11" db="UniProtKB">
        <authorList>
            <consortium name="WormBaseParasite"/>
        </authorList>
    </citation>
    <scope>IDENTIFICATION</scope>
</reference>
<dbReference type="InterPro" id="IPR055355">
    <property type="entry name" value="ZP-C"/>
</dbReference>
<accession>A0A915Q4K0</accession>
<feature type="domain" description="ZP" evidence="3">
    <location>
        <begin position="1"/>
        <end position="358"/>
    </location>
</feature>
<organism evidence="4 5">
    <name type="scientific">Setaria digitata</name>
    <dbReference type="NCBI Taxonomy" id="48799"/>
    <lineage>
        <taxon>Eukaryota</taxon>
        <taxon>Metazoa</taxon>
        <taxon>Ecdysozoa</taxon>
        <taxon>Nematoda</taxon>
        <taxon>Chromadorea</taxon>
        <taxon>Rhabditida</taxon>
        <taxon>Spirurina</taxon>
        <taxon>Spiruromorpha</taxon>
        <taxon>Filarioidea</taxon>
        <taxon>Setariidae</taxon>
        <taxon>Setaria</taxon>
    </lineage>
</organism>
<dbReference type="Proteomes" id="UP000887581">
    <property type="component" value="Unplaced"/>
</dbReference>
<protein>
    <submittedName>
        <fullName evidence="5">ZP domain-containing protein</fullName>
    </submittedName>
</protein>
<evidence type="ECO:0000313" key="5">
    <source>
        <dbReference type="WBParaSite" id="sdigi.contig731.g9616.t1"/>
    </source>
</evidence>
<name>A0A915Q4K0_9BILA</name>